<dbReference type="EMBL" id="NUDL01000042">
    <property type="protein sequence ID" value="PEM55361.1"/>
    <property type="molecule type" value="Genomic_DNA"/>
</dbReference>
<dbReference type="AlphaFoldDB" id="A0A2A8BNR2"/>
<reference evidence="2 3" key="1">
    <citation type="submission" date="2017-09" db="EMBL/GenBank/DDBJ databases">
        <title>Large-scale bioinformatics analysis of Bacillus genomes uncovers conserved roles of natural products in bacterial physiology.</title>
        <authorList>
            <consortium name="Agbiome Team Llc"/>
            <person name="Bleich R.M."/>
            <person name="Grubbs K.J."/>
            <person name="Santa Maria K.C."/>
            <person name="Allen S.E."/>
            <person name="Farag S."/>
            <person name="Shank E.A."/>
            <person name="Bowers A."/>
        </authorList>
    </citation>
    <scope>NUCLEOTIDE SEQUENCE [LARGE SCALE GENOMIC DNA]</scope>
    <source>
        <strain evidence="2 3">AFS010764</strain>
    </source>
</reference>
<protein>
    <recommendedName>
        <fullName evidence="4">Phage portal protein</fullName>
    </recommendedName>
</protein>
<organism evidence="2 3">
    <name type="scientific">Bacillus wiedmannii</name>
    <dbReference type="NCBI Taxonomy" id="1890302"/>
    <lineage>
        <taxon>Bacteria</taxon>
        <taxon>Bacillati</taxon>
        <taxon>Bacillota</taxon>
        <taxon>Bacilli</taxon>
        <taxon>Bacillales</taxon>
        <taxon>Bacillaceae</taxon>
        <taxon>Bacillus</taxon>
        <taxon>Bacillus cereus group</taxon>
    </lineage>
</organism>
<sequence length="538" mass="62663">MLVHLNVYSRRCVMFERLKEWFRTLFKRKGGVSVQENYTEKLKQKDWELLNEILKEHDKLLLDVEKRQKVFDGDFDILKREPKRADDPNHRIVVNYSKLICGMPTSYMLGKPVSYDVPDTVIDNGVSKEVVEQFRDELKYVLEENDDHAVDYLNTKRGLIAGAGTVLFYFDAMGEIRYKSYVINECFPVFDHKGDMLAAIHRYKTKVGDEEIEHVEVYDDTTVTYLINENGTFNLNSDYKINPMPHSIPIVPAAYFQNGEFAKPRGGMVQYGPSNLSDDIISQLEELARLISDNSNRLDVFCDPYLLFNGVKVAPEEGMKMRQARAISIKGEPGEPVDAKYLIADMKNEPIEWQAKTMIDSIFETSQLPKIYKQEALGDLSGVAIEQLYAPLDLQVNEKEIYLLRYIRRKFMIITLMLNAQKLIENGNKNPAEVLKEILNPRNENNELYNHKWIWWEIHRNKPQNVKEIIEMLNKLEGRLSNFTLLQQNPLVEDVQEEQNRLEQEAAESKIVDLKNIDNHIKNRDKRMQKSDKTDDEL</sequence>
<feature type="region of interest" description="Disordered" evidence="1">
    <location>
        <begin position="518"/>
        <end position="538"/>
    </location>
</feature>
<evidence type="ECO:0000313" key="3">
    <source>
        <dbReference type="Proteomes" id="UP000220621"/>
    </source>
</evidence>
<gene>
    <name evidence="2" type="ORF">CN611_14725</name>
</gene>
<evidence type="ECO:0000256" key="1">
    <source>
        <dbReference type="SAM" id="MobiDB-lite"/>
    </source>
</evidence>
<dbReference type="Proteomes" id="UP000220621">
    <property type="component" value="Unassembled WGS sequence"/>
</dbReference>
<dbReference type="InterPro" id="IPR021145">
    <property type="entry name" value="Portal_protein_SPP1_Gp6-like"/>
</dbReference>
<proteinExistence type="predicted"/>
<name>A0A2A8BNR2_9BACI</name>
<dbReference type="Pfam" id="PF05133">
    <property type="entry name" value="SPP1_portal"/>
    <property type="match status" value="1"/>
</dbReference>
<comment type="caution">
    <text evidence="2">The sequence shown here is derived from an EMBL/GenBank/DDBJ whole genome shotgun (WGS) entry which is preliminary data.</text>
</comment>
<evidence type="ECO:0008006" key="4">
    <source>
        <dbReference type="Google" id="ProtNLM"/>
    </source>
</evidence>
<evidence type="ECO:0000313" key="2">
    <source>
        <dbReference type="EMBL" id="PEM55361.1"/>
    </source>
</evidence>
<accession>A0A2A8BNR2</accession>